<protein>
    <submittedName>
        <fullName evidence="2">Uncharacterized protein</fullName>
    </submittedName>
</protein>
<keyword evidence="1" id="KW-1133">Transmembrane helix</keyword>
<keyword evidence="1" id="KW-0472">Membrane</keyword>
<feature type="non-terminal residue" evidence="2">
    <location>
        <position position="50"/>
    </location>
</feature>
<keyword evidence="1" id="KW-0812">Transmembrane</keyword>
<evidence type="ECO:0000256" key="1">
    <source>
        <dbReference type="SAM" id="Phobius"/>
    </source>
</evidence>
<reference evidence="2" key="1">
    <citation type="journal article" date="2014" name="Front. Microbiol.">
        <title>High frequency of phylogenetically diverse reductive dehalogenase-homologous genes in deep subseafloor sedimentary metagenomes.</title>
        <authorList>
            <person name="Kawai M."/>
            <person name="Futagami T."/>
            <person name="Toyoda A."/>
            <person name="Takaki Y."/>
            <person name="Nishi S."/>
            <person name="Hori S."/>
            <person name="Arai W."/>
            <person name="Tsubouchi T."/>
            <person name="Morono Y."/>
            <person name="Uchiyama I."/>
            <person name="Ito T."/>
            <person name="Fujiyama A."/>
            <person name="Inagaki F."/>
            <person name="Takami H."/>
        </authorList>
    </citation>
    <scope>NUCLEOTIDE SEQUENCE</scope>
    <source>
        <strain evidence="2">Expedition CK06-06</strain>
    </source>
</reference>
<dbReference type="EMBL" id="BARU01031870">
    <property type="protein sequence ID" value="GAH64553.1"/>
    <property type="molecule type" value="Genomic_DNA"/>
</dbReference>
<proteinExistence type="predicted"/>
<organism evidence="2">
    <name type="scientific">marine sediment metagenome</name>
    <dbReference type="NCBI Taxonomy" id="412755"/>
    <lineage>
        <taxon>unclassified sequences</taxon>
        <taxon>metagenomes</taxon>
        <taxon>ecological metagenomes</taxon>
    </lineage>
</organism>
<evidence type="ECO:0000313" key="2">
    <source>
        <dbReference type="EMBL" id="GAH64553.1"/>
    </source>
</evidence>
<sequence>MWGFGKGGFDKSKMISKKNKKINKKGWIRIAEAFTAVLIVIGAAIIVVGG</sequence>
<gene>
    <name evidence="2" type="ORF">S03H2_50351</name>
</gene>
<name>X1J461_9ZZZZ</name>
<comment type="caution">
    <text evidence="2">The sequence shown here is derived from an EMBL/GenBank/DDBJ whole genome shotgun (WGS) entry which is preliminary data.</text>
</comment>
<dbReference type="AlphaFoldDB" id="X1J461"/>
<feature type="transmembrane region" description="Helical" evidence="1">
    <location>
        <begin position="27"/>
        <end position="48"/>
    </location>
</feature>
<accession>X1J461</accession>